<keyword evidence="4" id="KW-0804">Transcription</keyword>
<dbReference type="AlphaFoldDB" id="A0A200PZI1"/>
<comment type="caution">
    <text evidence="8">The sequence shown here is derived from an EMBL/GenBank/DDBJ whole genome shotgun (WGS) entry which is preliminary data.</text>
</comment>
<accession>A0A200PZI1</accession>
<dbReference type="InterPro" id="IPR036955">
    <property type="entry name" value="AP2/ERF_dom_sf"/>
</dbReference>
<evidence type="ECO:0000256" key="5">
    <source>
        <dbReference type="ARBA" id="ARBA00023242"/>
    </source>
</evidence>
<dbReference type="InterPro" id="IPR001471">
    <property type="entry name" value="AP2/ERF_dom"/>
</dbReference>
<protein>
    <submittedName>
        <fullName evidence="8">AP2/ERF domain</fullName>
    </submittedName>
</protein>
<evidence type="ECO:0000313" key="9">
    <source>
        <dbReference type="Proteomes" id="UP000195402"/>
    </source>
</evidence>
<feature type="domain" description="AP2/ERF" evidence="7">
    <location>
        <begin position="1"/>
        <end position="23"/>
    </location>
</feature>
<proteinExistence type="predicted"/>
<keyword evidence="3" id="KW-0238">DNA-binding</keyword>
<sequence>MAARAYDVAAIALRGKSAPLNFPDSLWVLPRAKSSSAKDIQLAALEAAKAFLPNSSSSSSSSSAACRYSSSQSSTPKSTTHAENATNLPESSSTPFLDEEALFNMPTLLASMAEGLLITPPSLQDGGFYMDDDMNSNVDISLWSD</sequence>
<feature type="region of interest" description="Disordered" evidence="6">
    <location>
        <begin position="52"/>
        <end position="94"/>
    </location>
</feature>
<evidence type="ECO:0000256" key="3">
    <source>
        <dbReference type="ARBA" id="ARBA00023125"/>
    </source>
</evidence>
<gene>
    <name evidence="8" type="ORF">BVC80_1651g132</name>
</gene>
<dbReference type="InterPro" id="IPR045277">
    <property type="entry name" value="DRE1A-I"/>
</dbReference>
<dbReference type="PROSITE" id="PS51032">
    <property type="entry name" value="AP2_ERF"/>
    <property type="match status" value="1"/>
</dbReference>
<dbReference type="Gene3D" id="3.30.730.10">
    <property type="entry name" value="AP2/ERF domain"/>
    <property type="match status" value="1"/>
</dbReference>
<evidence type="ECO:0000259" key="7">
    <source>
        <dbReference type="PROSITE" id="PS51032"/>
    </source>
</evidence>
<evidence type="ECO:0000256" key="2">
    <source>
        <dbReference type="ARBA" id="ARBA00023015"/>
    </source>
</evidence>
<evidence type="ECO:0000313" key="8">
    <source>
        <dbReference type="EMBL" id="OVA03621.1"/>
    </source>
</evidence>
<evidence type="ECO:0000256" key="6">
    <source>
        <dbReference type="SAM" id="MobiDB-lite"/>
    </source>
</evidence>
<dbReference type="GO" id="GO:0003677">
    <property type="term" value="F:DNA binding"/>
    <property type="evidence" value="ECO:0007669"/>
    <property type="project" value="UniProtKB-KW"/>
</dbReference>
<dbReference type="STRING" id="56857.A0A200PZI1"/>
<dbReference type="OMA" id="HESIFFM"/>
<dbReference type="GO" id="GO:0005634">
    <property type="term" value="C:nucleus"/>
    <property type="evidence" value="ECO:0007669"/>
    <property type="project" value="UniProtKB-SubCell"/>
</dbReference>
<feature type="compositionally biased region" description="Polar residues" evidence="6">
    <location>
        <begin position="81"/>
        <end position="94"/>
    </location>
</feature>
<dbReference type="GO" id="GO:0003700">
    <property type="term" value="F:DNA-binding transcription factor activity"/>
    <property type="evidence" value="ECO:0007669"/>
    <property type="project" value="InterPro"/>
</dbReference>
<keyword evidence="9" id="KW-1185">Reference proteome</keyword>
<name>A0A200PZI1_MACCD</name>
<feature type="compositionally biased region" description="Low complexity" evidence="6">
    <location>
        <begin position="55"/>
        <end position="79"/>
    </location>
</feature>
<keyword evidence="5" id="KW-0539">Nucleus</keyword>
<dbReference type="EMBL" id="MVGT01003660">
    <property type="protein sequence ID" value="OVA03621.1"/>
    <property type="molecule type" value="Genomic_DNA"/>
</dbReference>
<organism evidence="8 9">
    <name type="scientific">Macleaya cordata</name>
    <name type="common">Five-seeded plume-poppy</name>
    <name type="synonym">Bocconia cordata</name>
    <dbReference type="NCBI Taxonomy" id="56857"/>
    <lineage>
        <taxon>Eukaryota</taxon>
        <taxon>Viridiplantae</taxon>
        <taxon>Streptophyta</taxon>
        <taxon>Embryophyta</taxon>
        <taxon>Tracheophyta</taxon>
        <taxon>Spermatophyta</taxon>
        <taxon>Magnoliopsida</taxon>
        <taxon>Ranunculales</taxon>
        <taxon>Papaveraceae</taxon>
        <taxon>Papaveroideae</taxon>
        <taxon>Macleaya</taxon>
    </lineage>
</organism>
<keyword evidence="2" id="KW-0805">Transcription regulation</keyword>
<dbReference type="Proteomes" id="UP000195402">
    <property type="component" value="Unassembled WGS sequence"/>
</dbReference>
<dbReference type="InParanoid" id="A0A200PZI1"/>
<dbReference type="PANTHER" id="PTHR31839">
    <property type="entry name" value="DEHYDRATION-RESPONSIVE ELEMENT-BINDING PROTEIN 1D"/>
    <property type="match status" value="1"/>
</dbReference>
<dbReference type="OrthoDB" id="676764at2759"/>
<dbReference type="PANTHER" id="PTHR31839:SF42">
    <property type="entry name" value="DEHYDRATION-RESPONSIVE ELEMENT-BINDING PROTEIN 1F"/>
    <property type="match status" value="1"/>
</dbReference>
<evidence type="ECO:0000256" key="4">
    <source>
        <dbReference type="ARBA" id="ARBA00023163"/>
    </source>
</evidence>
<comment type="subcellular location">
    <subcellularLocation>
        <location evidence="1">Nucleus</location>
    </subcellularLocation>
</comment>
<evidence type="ECO:0000256" key="1">
    <source>
        <dbReference type="ARBA" id="ARBA00004123"/>
    </source>
</evidence>
<reference evidence="8 9" key="1">
    <citation type="journal article" date="2017" name="Mol. Plant">
        <title>The Genome of Medicinal Plant Macleaya cordata Provides New Insights into Benzylisoquinoline Alkaloids Metabolism.</title>
        <authorList>
            <person name="Liu X."/>
            <person name="Liu Y."/>
            <person name="Huang P."/>
            <person name="Ma Y."/>
            <person name="Qing Z."/>
            <person name="Tang Q."/>
            <person name="Cao H."/>
            <person name="Cheng P."/>
            <person name="Zheng Y."/>
            <person name="Yuan Z."/>
            <person name="Zhou Y."/>
            <person name="Liu J."/>
            <person name="Tang Z."/>
            <person name="Zhuo Y."/>
            <person name="Zhang Y."/>
            <person name="Yu L."/>
            <person name="Huang J."/>
            <person name="Yang P."/>
            <person name="Peng Q."/>
            <person name="Zhang J."/>
            <person name="Jiang W."/>
            <person name="Zhang Z."/>
            <person name="Lin K."/>
            <person name="Ro D.K."/>
            <person name="Chen X."/>
            <person name="Xiong X."/>
            <person name="Shang Y."/>
            <person name="Huang S."/>
            <person name="Zeng J."/>
        </authorList>
    </citation>
    <scope>NUCLEOTIDE SEQUENCE [LARGE SCALE GENOMIC DNA]</scope>
    <source>
        <strain evidence="9">cv. BLH2017</strain>
        <tissue evidence="8">Root</tissue>
    </source>
</reference>